<sequence length="102" mass="11605">PNPFSQIFSFLLLPHLSPTQTPLLLLLFQFSRLPLSNPNIIFEVGLSPWLHLVHSTNPMKSGRQFSPMISFAFSDKRAPSKNRYFLSFLSIELSKVEIASDN</sequence>
<feature type="chain" id="PRO_5042974321" evidence="1">
    <location>
        <begin position="20"/>
        <end position="102"/>
    </location>
</feature>
<feature type="signal peptide" evidence="1">
    <location>
        <begin position="1"/>
        <end position="19"/>
    </location>
</feature>
<evidence type="ECO:0000256" key="1">
    <source>
        <dbReference type="SAM" id="SignalP"/>
    </source>
</evidence>
<accession>A0AAQ3NBR6</accession>
<keyword evidence="1" id="KW-0732">Signal</keyword>
<dbReference type="Proteomes" id="UP001374535">
    <property type="component" value="Chromosome 6"/>
</dbReference>
<reference evidence="2 3" key="1">
    <citation type="journal article" date="2023" name="Life. Sci Alliance">
        <title>Evolutionary insights into 3D genome organization and epigenetic landscape of Vigna mungo.</title>
        <authorList>
            <person name="Junaid A."/>
            <person name="Singh B."/>
            <person name="Bhatia S."/>
        </authorList>
    </citation>
    <scope>NUCLEOTIDE SEQUENCE [LARGE SCALE GENOMIC DNA]</scope>
    <source>
        <strain evidence="2">Urdbean</strain>
    </source>
</reference>
<evidence type="ECO:0000313" key="3">
    <source>
        <dbReference type="Proteomes" id="UP001374535"/>
    </source>
</evidence>
<name>A0AAQ3NBR6_VIGMU</name>
<feature type="non-terminal residue" evidence="2">
    <location>
        <position position="1"/>
    </location>
</feature>
<proteinExistence type="predicted"/>
<gene>
    <name evidence="2" type="ORF">V8G54_019401</name>
</gene>
<dbReference type="AlphaFoldDB" id="A0AAQ3NBR6"/>
<organism evidence="2 3">
    <name type="scientific">Vigna mungo</name>
    <name type="common">Black gram</name>
    <name type="synonym">Phaseolus mungo</name>
    <dbReference type="NCBI Taxonomy" id="3915"/>
    <lineage>
        <taxon>Eukaryota</taxon>
        <taxon>Viridiplantae</taxon>
        <taxon>Streptophyta</taxon>
        <taxon>Embryophyta</taxon>
        <taxon>Tracheophyta</taxon>
        <taxon>Spermatophyta</taxon>
        <taxon>Magnoliopsida</taxon>
        <taxon>eudicotyledons</taxon>
        <taxon>Gunneridae</taxon>
        <taxon>Pentapetalae</taxon>
        <taxon>rosids</taxon>
        <taxon>fabids</taxon>
        <taxon>Fabales</taxon>
        <taxon>Fabaceae</taxon>
        <taxon>Papilionoideae</taxon>
        <taxon>50 kb inversion clade</taxon>
        <taxon>NPAAA clade</taxon>
        <taxon>indigoferoid/millettioid clade</taxon>
        <taxon>Phaseoleae</taxon>
        <taxon>Vigna</taxon>
    </lineage>
</organism>
<dbReference type="EMBL" id="CP144695">
    <property type="protein sequence ID" value="WVZ06055.1"/>
    <property type="molecule type" value="Genomic_DNA"/>
</dbReference>
<keyword evidence="3" id="KW-1185">Reference proteome</keyword>
<protein>
    <submittedName>
        <fullName evidence="2">Uncharacterized protein</fullName>
    </submittedName>
</protein>
<evidence type="ECO:0000313" key="2">
    <source>
        <dbReference type="EMBL" id="WVZ06055.1"/>
    </source>
</evidence>